<comment type="caution">
    <text evidence="2">The sequence shown here is derived from an EMBL/GenBank/DDBJ whole genome shotgun (WGS) entry which is preliminary data.</text>
</comment>
<keyword evidence="3" id="KW-1185">Reference proteome</keyword>
<evidence type="ECO:0000313" key="2">
    <source>
        <dbReference type="EMBL" id="GJT42459.1"/>
    </source>
</evidence>
<organism evidence="2 3">
    <name type="scientific">Tanacetum coccineum</name>
    <dbReference type="NCBI Taxonomy" id="301880"/>
    <lineage>
        <taxon>Eukaryota</taxon>
        <taxon>Viridiplantae</taxon>
        <taxon>Streptophyta</taxon>
        <taxon>Embryophyta</taxon>
        <taxon>Tracheophyta</taxon>
        <taxon>Spermatophyta</taxon>
        <taxon>Magnoliopsida</taxon>
        <taxon>eudicotyledons</taxon>
        <taxon>Gunneridae</taxon>
        <taxon>Pentapetalae</taxon>
        <taxon>asterids</taxon>
        <taxon>campanulids</taxon>
        <taxon>Asterales</taxon>
        <taxon>Asteraceae</taxon>
        <taxon>Asteroideae</taxon>
        <taxon>Anthemideae</taxon>
        <taxon>Anthemidinae</taxon>
        <taxon>Tanacetum</taxon>
    </lineage>
</organism>
<dbReference type="EMBL" id="BQNB010015646">
    <property type="protein sequence ID" value="GJT42459.1"/>
    <property type="molecule type" value="Genomic_DNA"/>
</dbReference>
<reference evidence="2" key="2">
    <citation type="submission" date="2022-01" db="EMBL/GenBank/DDBJ databases">
        <authorList>
            <person name="Yamashiro T."/>
            <person name="Shiraishi A."/>
            <person name="Satake H."/>
            <person name="Nakayama K."/>
        </authorList>
    </citation>
    <scope>NUCLEOTIDE SEQUENCE</scope>
</reference>
<feature type="region of interest" description="Disordered" evidence="1">
    <location>
        <begin position="1"/>
        <end position="24"/>
    </location>
</feature>
<name>A0ABQ5E024_9ASTR</name>
<accession>A0ABQ5E024</accession>
<proteinExistence type="predicted"/>
<gene>
    <name evidence="2" type="ORF">Tco_0951174</name>
</gene>
<evidence type="ECO:0000256" key="1">
    <source>
        <dbReference type="SAM" id="MobiDB-lite"/>
    </source>
</evidence>
<evidence type="ECO:0000313" key="3">
    <source>
        <dbReference type="Proteomes" id="UP001151760"/>
    </source>
</evidence>
<feature type="compositionally biased region" description="Polar residues" evidence="1">
    <location>
        <begin position="1"/>
        <end position="11"/>
    </location>
</feature>
<protein>
    <submittedName>
        <fullName evidence="2">Uncharacterized protein</fullName>
    </submittedName>
</protein>
<dbReference type="Proteomes" id="UP001151760">
    <property type="component" value="Unassembled WGS sequence"/>
</dbReference>
<sequence>MDKTAPENTSQKRTKWERPTGAGPLIGWRALDDDADDDVLDVPSLDSRYNTKKVDNDDYNVFTMEKEHPGQLESINDTYLVDVQCGYT</sequence>
<reference evidence="2" key="1">
    <citation type="journal article" date="2022" name="Int. J. Mol. Sci.">
        <title>Draft Genome of Tanacetum Coccineum: Genomic Comparison of Closely Related Tanacetum-Family Plants.</title>
        <authorList>
            <person name="Yamashiro T."/>
            <person name="Shiraishi A."/>
            <person name="Nakayama K."/>
            <person name="Satake H."/>
        </authorList>
    </citation>
    <scope>NUCLEOTIDE SEQUENCE</scope>
</reference>